<dbReference type="RefSeq" id="WP_092315493.1">
    <property type="nucleotide sequence ID" value="NZ_FNTJ01000001.1"/>
</dbReference>
<gene>
    <name evidence="2" type="ORF">SAMN05216178_3497</name>
</gene>
<evidence type="ECO:0000313" key="3">
    <source>
        <dbReference type="Proteomes" id="UP000198982"/>
    </source>
</evidence>
<sequence>MLFVVMLGGKHPKATIEVHDVQFVVAERLESAYAQLREAWFGSPAGLHIDSWMQVDGVEQYKVEFSPLAPGPGAPRLYFLNLGGYEAATFGEAHRYLLVVARDKTEAKAKGKRQMLAHWHKAHTDALLDVDDCLPIDLLQGRYVHLVPGPHQGIEQRNDYIILN</sequence>
<reference evidence="3" key="1">
    <citation type="submission" date="2016-10" db="EMBL/GenBank/DDBJ databases">
        <authorList>
            <person name="Varghese N."/>
            <person name="Submissions S."/>
        </authorList>
    </citation>
    <scope>NUCLEOTIDE SEQUENCE [LARGE SCALE GENOMIC DNA]</scope>
    <source>
        <strain evidence="3">DSM 9751</strain>
    </source>
</reference>
<dbReference type="AlphaFoldDB" id="A0A1H4PVL2"/>
<feature type="domain" description="DUF1543" evidence="1">
    <location>
        <begin position="15"/>
        <end position="64"/>
    </location>
</feature>
<dbReference type="InterPro" id="IPR011440">
    <property type="entry name" value="DUF1543"/>
</dbReference>
<dbReference type="Proteomes" id="UP000198982">
    <property type="component" value="Unassembled WGS sequence"/>
</dbReference>
<proteinExistence type="predicted"/>
<name>A0A1H4PVL2_9PSED</name>
<dbReference type="Pfam" id="PF07566">
    <property type="entry name" value="DUF1543"/>
    <property type="match status" value="1"/>
</dbReference>
<protein>
    <recommendedName>
        <fullName evidence="1">DUF1543 domain-containing protein</fullName>
    </recommendedName>
</protein>
<evidence type="ECO:0000313" key="2">
    <source>
        <dbReference type="EMBL" id="SEC11340.1"/>
    </source>
</evidence>
<evidence type="ECO:0000259" key="1">
    <source>
        <dbReference type="Pfam" id="PF07566"/>
    </source>
</evidence>
<dbReference type="EMBL" id="FNTJ01000001">
    <property type="protein sequence ID" value="SEC11340.1"/>
    <property type="molecule type" value="Genomic_DNA"/>
</dbReference>
<organism evidence="2 3">
    <name type="scientific">Pseudomonas saponiphila</name>
    <dbReference type="NCBI Taxonomy" id="556534"/>
    <lineage>
        <taxon>Bacteria</taxon>
        <taxon>Pseudomonadati</taxon>
        <taxon>Pseudomonadota</taxon>
        <taxon>Gammaproteobacteria</taxon>
        <taxon>Pseudomonadales</taxon>
        <taxon>Pseudomonadaceae</taxon>
        <taxon>Pseudomonas</taxon>
    </lineage>
</organism>
<dbReference type="Gene3D" id="3.10.20.10">
    <property type="match status" value="2"/>
</dbReference>
<accession>A0A1H4PVL2</accession>
<keyword evidence="3" id="KW-1185">Reference proteome</keyword>